<proteinExistence type="predicted"/>
<comment type="caution">
    <text evidence="1">The sequence shown here is derived from an EMBL/GenBank/DDBJ whole genome shotgun (WGS) entry which is preliminary data.</text>
</comment>
<dbReference type="Proteomes" id="UP001320706">
    <property type="component" value="Unassembled WGS sequence"/>
</dbReference>
<gene>
    <name evidence="1" type="primary">chk1</name>
    <name evidence="1" type="ORF">M8818_002142</name>
</gene>
<organism evidence="1 2">
    <name type="scientific">Zalaria obscura</name>
    <dbReference type="NCBI Taxonomy" id="2024903"/>
    <lineage>
        <taxon>Eukaryota</taxon>
        <taxon>Fungi</taxon>
        <taxon>Dikarya</taxon>
        <taxon>Ascomycota</taxon>
        <taxon>Pezizomycotina</taxon>
        <taxon>Dothideomycetes</taxon>
        <taxon>Dothideomycetidae</taxon>
        <taxon>Dothideales</taxon>
        <taxon>Zalariaceae</taxon>
        <taxon>Zalaria</taxon>
    </lineage>
</organism>
<keyword evidence="1" id="KW-0808">Transferase</keyword>
<accession>A0ACC3SI06</accession>
<reference evidence="1" key="1">
    <citation type="submission" date="2024-02" db="EMBL/GenBank/DDBJ databases">
        <title>Metagenome Assembled Genome of Zalaria obscura JY119.</title>
        <authorList>
            <person name="Vighnesh L."/>
            <person name="Jagadeeshwari U."/>
            <person name="Venkata Ramana C."/>
            <person name="Sasikala C."/>
        </authorList>
    </citation>
    <scope>NUCLEOTIDE SEQUENCE</scope>
    <source>
        <strain evidence="1">JY119</strain>
    </source>
</reference>
<evidence type="ECO:0000313" key="2">
    <source>
        <dbReference type="Proteomes" id="UP001320706"/>
    </source>
</evidence>
<protein>
    <submittedName>
        <fullName evidence="1">Chk1 protein kinase</fullName>
        <ecNumber evidence="1">2.7.11.1</ecNumber>
    </submittedName>
</protein>
<evidence type="ECO:0000313" key="1">
    <source>
        <dbReference type="EMBL" id="KAK8215132.1"/>
    </source>
</evidence>
<keyword evidence="2" id="KW-1185">Reference proteome</keyword>
<sequence>MGGAPPGSQVAPLPRDLPFRLVSKTIGSGAYASIRKAIPLNAPKPVIAVKFINKEHAYRIGNLRPKQLQYEINIHKVVGESGHDNIVRFLSWGDDRSWTWIAMELAEGGDLFDKIEADEGVGEDIAHFYFKQLINAVAWCHGKGVAHRDIKPENMLLTGDGDLKLADFGLATVYLNTTTGARKTCGMVCGSPPYIAPEIILVGTTNQKRKASGGDKLGYAPNVADIWSCAIVLFVLLVGNTPWDVPIAKDSEEFHEFLQTEGRPQDELWDKVPLSMLSLLRGMLRVDETKRFTIDDIRIHPWFMRPNAYMSKDGKAANAVTLATSMIERLRIDFDAQVPSSQTQSQARSQKPADPMDLDSSTQPTRAAPAWTSHFAATQPTTPIADLPFEWEAPSRPGLTSISASQPTTSFDRSAALATHTLAEQLSQDPSMSQFAPTPSVPMSRTQAARHFKDIMPSHSLTRFYSIAPLPQLLPLLVSSLHQLGIPVPALPQQVLEAAGKEEKAQIRIKTTDGRKQGMSGTLLVERIGDGLVEVRFVKAKGDPLEWRRLFKRVVVLCKDVVVRLNE</sequence>
<name>A0ACC3SI06_9PEZI</name>
<keyword evidence="1" id="KW-0418">Kinase</keyword>
<dbReference type="EMBL" id="JAMKPW020000009">
    <property type="protein sequence ID" value="KAK8215132.1"/>
    <property type="molecule type" value="Genomic_DNA"/>
</dbReference>
<dbReference type="EC" id="2.7.11.1" evidence="1"/>